<keyword evidence="1" id="KW-1133">Transmembrane helix</keyword>
<accession>A0A2G8YC78</accession>
<dbReference type="AlphaFoldDB" id="A0A2G8YC78"/>
<feature type="transmembrane region" description="Helical" evidence="1">
    <location>
        <begin position="88"/>
        <end position="108"/>
    </location>
</feature>
<dbReference type="EMBL" id="AGQR02000257">
    <property type="protein sequence ID" value="PIM04887.1"/>
    <property type="molecule type" value="Genomic_DNA"/>
</dbReference>
<evidence type="ECO:0000256" key="1">
    <source>
        <dbReference type="SAM" id="Phobius"/>
    </source>
</evidence>
<protein>
    <submittedName>
        <fullName evidence="2">Putative transmembrane protein</fullName>
    </submittedName>
</protein>
<evidence type="ECO:0000313" key="2">
    <source>
        <dbReference type="EMBL" id="PIM04887.1"/>
    </source>
</evidence>
<keyword evidence="1 2" id="KW-0812">Transmembrane</keyword>
<evidence type="ECO:0000313" key="3">
    <source>
        <dbReference type="Proteomes" id="UP000236343"/>
    </source>
</evidence>
<sequence length="348" mass="38046">MPVVVCDCKAWLEIQPGQRIGNASVTTTVLVDSNIFAISYAMLGRPKRWYACDKDGSPSAARNPSFCTLFTRATMATWILTSLSANQVISLLCFCLAANIVLVVFLFLQKAGVLGEATAEGLPPPRKYSHPASQYFKEDPHLPRSTFLWDREDAAAEWLASAEELARTYDDRSGDQRQTAVTCLKNHDTGTCVMFSFGGSDIDWIFPPWLSGSFPPPFPPLSPICSLVELPMASPLSCISGGSPLVSTSTDQQANRKQMWNPGKGERELRPEGCVTVGGICVGPLPCCKGAVCMSQPGWASTVPTCYSAGSTDRYENTSFAQDEPIQDVAYLSDSLWFKRRWPQTSRS</sequence>
<dbReference type="VEuPathDB" id="ToxoDB:TGCOUG_391390"/>
<reference evidence="2 3" key="1">
    <citation type="journal article" date="2016" name="Nat. Commun.">
        <title>Local admixture of amplified and diversified secreted pathogenesis determinants shapes mosaic Toxoplasma gondii genomes.</title>
        <authorList>
            <person name="Lorenzi H."/>
            <person name="Khan A."/>
            <person name="Behnke M.S."/>
            <person name="Namasivayam S."/>
            <person name="Swapna L.S."/>
            <person name="Hadjithomas M."/>
            <person name="Karamycheva S."/>
            <person name="Pinney D."/>
            <person name="Brunk B.P."/>
            <person name="Ajioka J.W."/>
            <person name="Ajzenberg D."/>
            <person name="Boothroyd J.C."/>
            <person name="Boyle J.P."/>
            <person name="Darde M.L."/>
            <person name="Diaz-Miranda M.A."/>
            <person name="Dubey J.P."/>
            <person name="Fritz H.M."/>
            <person name="Gennari S.M."/>
            <person name="Gregory B.D."/>
            <person name="Kim K."/>
            <person name="Saeij J.P."/>
            <person name="Su C."/>
            <person name="White M.W."/>
            <person name="Zhu X.Q."/>
            <person name="Howe D.K."/>
            <person name="Rosenthal B.M."/>
            <person name="Grigg M.E."/>
            <person name="Parkinson J."/>
            <person name="Liu L."/>
            <person name="Kissinger J.C."/>
            <person name="Roos D.S."/>
            <person name="Sibley L.D."/>
        </authorList>
    </citation>
    <scope>NUCLEOTIDE SEQUENCE [LARGE SCALE GENOMIC DNA]</scope>
    <source>
        <strain evidence="2 3">COUG</strain>
    </source>
</reference>
<keyword evidence="1" id="KW-0472">Membrane</keyword>
<comment type="caution">
    <text evidence="2">The sequence shown here is derived from an EMBL/GenBank/DDBJ whole genome shotgun (WGS) entry which is preliminary data.</text>
</comment>
<proteinExistence type="predicted"/>
<organism evidence="2 3">
    <name type="scientific">Toxoplasma gondii COUG</name>
    <dbReference type="NCBI Taxonomy" id="1074873"/>
    <lineage>
        <taxon>Eukaryota</taxon>
        <taxon>Sar</taxon>
        <taxon>Alveolata</taxon>
        <taxon>Apicomplexa</taxon>
        <taxon>Conoidasida</taxon>
        <taxon>Coccidia</taxon>
        <taxon>Eucoccidiorida</taxon>
        <taxon>Eimeriorina</taxon>
        <taxon>Sarcocystidae</taxon>
        <taxon>Toxoplasma</taxon>
    </lineage>
</organism>
<dbReference type="Proteomes" id="UP000236343">
    <property type="component" value="Unassembled WGS sequence"/>
</dbReference>
<name>A0A2G8YC78_TOXGO</name>
<gene>
    <name evidence="2" type="ORF">TGCOUG_391390</name>
</gene>